<dbReference type="RefSeq" id="WP_274611754.1">
    <property type="nucleotide sequence ID" value="NZ_QTKU01000001.1"/>
</dbReference>
<dbReference type="Proteomes" id="UP000705379">
    <property type="component" value="Unassembled WGS sequence"/>
</dbReference>
<feature type="transmembrane region" description="Helical" evidence="1">
    <location>
        <begin position="35"/>
        <end position="59"/>
    </location>
</feature>
<evidence type="ECO:0000259" key="2">
    <source>
        <dbReference type="Pfam" id="PF13400"/>
    </source>
</evidence>
<dbReference type="AlphaFoldDB" id="A0A944CAK6"/>
<dbReference type="Pfam" id="PF13400">
    <property type="entry name" value="Tad"/>
    <property type="match status" value="1"/>
</dbReference>
<gene>
    <name evidence="3" type="ORF">DYI23_00555</name>
</gene>
<sequence length="461" mass="49182">MGNISRNLRSIARRFRTHSCQRPLADFARDGKGSVVVMFGLTSMLIVTVSGAAIDYALALNFRSELQNSLDAAVLGAAVLETDDKVAEASTIFDVNYSRKHVGSVASRFLDADNIVSGSATVEVNTNFLSIFGISEIKVSADSAAAYSSVQTCIYVLDPSANNAFKANGSGEVDAPECEMHVHSSSNSAAYLDSKKIEPLRLCVRGKIAGNARPFADNFDENCDVSDDPYADTMASVSDSVVSEQSCTTNFPDPNKSEMVFQPGTYCSWPPINGHVTSVVFEEGDYYIKSSLSMNAKAMTFGDGTYVFDGANLTFNGSAKTVSLGEGLYVLKNGAQMIFNGQEVSGSNVSIHLADEDSAFLTVQGSSEVNLDAPDNGTYKDLLIFETPGLQSSNSQYKLDGEMNIEGLVYLPSRNLHFNGSGEVNGDELTLVLNQLSLDGDITIESGSGSGGGSYNAYLLR</sequence>
<comment type="caution">
    <text evidence="3">The sequence shown here is derived from an EMBL/GenBank/DDBJ whole genome shotgun (WGS) entry which is preliminary data.</text>
</comment>
<keyword evidence="1" id="KW-1133">Transmembrane helix</keyword>
<proteinExistence type="predicted"/>
<evidence type="ECO:0000313" key="4">
    <source>
        <dbReference type="Proteomes" id="UP000705379"/>
    </source>
</evidence>
<evidence type="ECO:0000256" key="1">
    <source>
        <dbReference type="SAM" id="Phobius"/>
    </source>
</evidence>
<protein>
    <submittedName>
        <fullName evidence="3">Pilus assembly protein</fullName>
    </submittedName>
</protein>
<accession>A0A944CAK6</accession>
<keyword evidence="1" id="KW-0812">Transmembrane</keyword>
<keyword evidence="1" id="KW-0472">Membrane</keyword>
<dbReference type="InterPro" id="IPR028087">
    <property type="entry name" value="Tad_N"/>
</dbReference>
<name>A0A944CAK6_9HYPH</name>
<organism evidence="3 4">
    <name type="scientific">Roseibium polysiphoniae</name>
    <dbReference type="NCBI Taxonomy" id="2571221"/>
    <lineage>
        <taxon>Bacteria</taxon>
        <taxon>Pseudomonadati</taxon>
        <taxon>Pseudomonadota</taxon>
        <taxon>Alphaproteobacteria</taxon>
        <taxon>Hyphomicrobiales</taxon>
        <taxon>Stappiaceae</taxon>
        <taxon>Roseibium</taxon>
    </lineage>
</organism>
<reference evidence="3" key="1">
    <citation type="submission" date="2018-08" db="EMBL/GenBank/DDBJ databases">
        <authorList>
            <person name="Jin W."/>
            <person name="Wang H."/>
            <person name="Yang Y."/>
            <person name="Li M."/>
            <person name="Liu J."/>
        </authorList>
    </citation>
    <scope>NUCLEOTIDE SEQUENCE</scope>
    <source>
        <strain evidence="3">AESS21</strain>
    </source>
</reference>
<reference evidence="3" key="2">
    <citation type="journal article" date="2021" name="Microorganisms">
        <title>Bacterial Dimethylsulfoniopropionate Biosynthesis in the East China Sea.</title>
        <authorList>
            <person name="Liu J."/>
            <person name="Zhang Y."/>
            <person name="Liu J."/>
            <person name="Zhong H."/>
            <person name="Williams B.T."/>
            <person name="Zheng Y."/>
            <person name="Curson A.R.J."/>
            <person name="Sun C."/>
            <person name="Sun H."/>
            <person name="Song D."/>
            <person name="Wagner Mackenzie B."/>
            <person name="Bermejo Martinez A."/>
            <person name="Todd J.D."/>
            <person name="Zhang X.H."/>
        </authorList>
    </citation>
    <scope>NUCLEOTIDE SEQUENCE</scope>
    <source>
        <strain evidence="3">AESS21</strain>
    </source>
</reference>
<evidence type="ECO:0000313" key="3">
    <source>
        <dbReference type="EMBL" id="MBS8258693.1"/>
    </source>
</evidence>
<feature type="domain" description="Putative Flp pilus-assembly TadG-like N-terminal" evidence="2">
    <location>
        <begin position="33"/>
        <end position="78"/>
    </location>
</feature>
<dbReference type="EMBL" id="QTKU01000001">
    <property type="protein sequence ID" value="MBS8258693.1"/>
    <property type="molecule type" value="Genomic_DNA"/>
</dbReference>